<comment type="caution">
    <text evidence="2">The sequence shown here is derived from an EMBL/GenBank/DDBJ whole genome shotgun (WGS) entry which is preliminary data.</text>
</comment>
<keyword evidence="3" id="KW-1185">Reference proteome</keyword>
<dbReference type="InterPro" id="IPR020481">
    <property type="entry name" value="Intracell_prot_inh_BsuPI"/>
</dbReference>
<dbReference type="RefSeq" id="WP_094942671.1">
    <property type="nucleotide sequence ID" value="NZ_NOKQ01000201.1"/>
</dbReference>
<feature type="domain" description="Intracellular proteinase inhibitor BsuPI" evidence="1">
    <location>
        <begin position="42"/>
        <end position="137"/>
    </location>
</feature>
<dbReference type="OrthoDB" id="2453194at2"/>
<evidence type="ECO:0000313" key="3">
    <source>
        <dbReference type="Proteomes" id="UP000217065"/>
    </source>
</evidence>
<gene>
    <name evidence="2" type="ORF">CF394_07405</name>
</gene>
<dbReference type="EMBL" id="NOKQ01000201">
    <property type="protein sequence ID" value="OZS78204.1"/>
    <property type="molecule type" value="Genomic_DNA"/>
</dbReference>
<evidence type="ECO:0000259" key="1">
    <source>
        <dbReference type="Pfam" id="PF12690"/>
    </source>
</evidence>
<sequence>MMKKWWIIWMFGILLLAACGSTEMNESSGEGGEEMTNELTQQIKEENGDYFLVITNGTEEDVTLTFTSGQQFEYQLFDDAGETVYTYSMNKMFTQALSEQVVAAGKSWEQPLDLKNELASMSVPEGTYRLEVWSLAEQFDGEKVSIDDFEWSGQ</sequence>
<name>A0A264W3R2_9BACL</name>
<dbReference type="Gene3D" id="2.60.40.2360">
    <property type="entry name" value="Intracellular proteinase inhibitor BsuPI"/>
    <property type="match status" value="1"/>
</dbReference>
<reference evidence="2 3" key="1">
    <citation type="submission" date="2017-07" db="EMBL/GenBank/DDBJ databases">
        <title>Tetzosporium hominis gen.nov. sp.nov.</title>
        <authorList>
            <person name="Tetz G."/>
            <person name="Tetz V."/>
        </authorList>
    </citation>
    <scope>NUCLEOTIDE SEQUENCE [LARGE SCALE GENOMIC DNA]</scope>
    <source>
        <strain evidence="2 3">VT-49</strain>
    </source>
</reference>
<accession>A0A264W3R2</accession>
<protein>
    <recommendedName>
        <fullName evidence="1">Intracellular proteinase inhibitor BsuPI domain-containing protein</fullName>
    </recommendedName>
</protein>
<dbReference type="Proteomes" id="UP000217065">
    <property type="component" value="Unassembled WGS sequence"/>
</dbReference>
<evidence type="ECO:0000313" key="2">
    <source>
        <dbReference type="EMBL" id="OZS78204.1"/>
    </source>
</evidence>
<dbReference type="Pfam" id="PF12690">
    <property type="entry name" value="BsuPI"/>
    <property type="match status" value="1"/>
</dbReference>
<proteinExistence type="predicted"/>
<organism evidence="2 3">
    <name type="scientific">Tetzosporium hominis</name>
    <dbReference type="NCBI Taxonomy" id="2020506"/>
    <lineage>
        <taxon>Bacteria</taxon>
        <taxon>Bacillati</taxon>
        <taxon>Bacillota</taxon>
        <taxon>Bacilli</taxon>
        <taxon>Bacillales</taxon>
        <taxon>Caryophanaceae</taxon>
        <taxon>Tetzosporium</taxon>
    </lineage>
</organism>
<dbReference type="AlphaFoldDB" id="A0A264W3R2"/>
<dbReference type="InterPro" id="IPR038144">
    <property type="entry name" value="IPI"/>
</dbReference>
<dbReference type="PROSITE" id="PS51257">
    <property type="entry name" value="PROKAR_LIPOPROTEIN"/>
    <property type="match status" value="1"/>
</dbReference>